<dbReference type="RefSeq" id="WP_310455975.1">
    <property type="nucleotide sequence ID" value="NZ_JAVKPH010000003.1"/>
</dbReference>
<dbReference type="EC" id="3.4.-.-" evidence="2"/>
<keyword evidence="2" id="KW-0482">Metalloprotease</keyword>
<dbReference type="Proteomes" id="UP001247754">
    <property type="component" value="Unassembled WGS sequence"/>
</dbReference>
<protein>
    <submittedName>
        <fullName evidence="2">SprT family zinc-dependent metalloprotease</fullName>
        <ecNumber evidence="2">3.4.-.-</ecNumber>
    </submittedName>
</protein>
<evidence type="ECO:0000313" key="2">
    <source>
        <dbReference type="EMBL" id="MDR5651725.1"/>
    </source>
</evidence>
<comment type="caution">
    <text evidence="2">The sequence shown here is derived from an EMBL/GenBank/DDBJ whole genome shotgun (WGS) entry which is preliminary data.</text>
</comment>
<dbReference type="Pfam" id="PF01863">
    <property type="entry name" value="YgjP-like"/>
    <property type="match status" value="1"/>
</dbReference>
<accession>A0ABU1F4D1</accession>
<dbReference type="EMBL" id="JAVKPH010000003">
    <property type="protein sequence ID" value="MDR5651725.1"/>
    <property type="molecule type" value="Genomic_DNA"/>
</dbReference>
<proteinExistence type="predicted"/>
<evidence type="ECO:0000313" key="3">
    <source>
        <dbReference type="Proteomes" id="UP001247754"/>
    </source>
</evidence>
<dbReference type="Gene3D" id="3.30.2010.10">
    <property type="entry name" value="Metalloproteases ('zincins'), catalytic domain"/>
    <property type="match status" value="1"/>
</dbReference>
<dbReference type="PANTHER" id="PTHR30399">
    <property type="entry name" value="UNCHARACTERIZED PROTEIN YGJP"/>
    <property type="match status" value="1"/>
</dbReference>
<keyword evidence="2" id="KW-0645">Protease</keyword>
<keyword evidence="3" id="KW-1185">Reference proteome</keyword>
<feature type="domain" description="YgjP-like metallopeptidase" evidence="1">
    <location>
        <begin position="21"/>
        <end position="217"/>
    </location>
</feature>
<name>A0ABU1F4D1_9RHOB</name>
<dbReference type="InterPro" id="IPR002725">
    <property type="entry name" value="YgjP-like_metallopeptidase"/>
</dbReference>
<keyword evidence="2" id="KW-0378">Hydrolase</keyword>
<sequence length="232" mass="25034">MPPLPGLPEVEITLRRSARARRISLRVSSLDGRVTLTLPARARESEGMAFLRDRADWIRAALARVPPPRAPGPGGILPIEGRGVPVLAGPARGPVRVTPEGLVVPGDPALAGPRIAAFLKALARGRLASACDRHAAALGRPYSRLVLRDTRSRWGSCTTAGVLMFNWRLVMAPPEVLDYVAAHEVAHLAEMNHSPAFWAVVARLMPQHAAPRAWLRAEGNALHGWQFGPRGD</sequence>
<dbReference type="GO" id="GO:0008237">
    <property type="term" value="F:metallopeptidase activity"/>
    <property type="evidence" value="ECO:0007669"/>
    <property type="project" value="UniProtKB-KW"/>
</dbReference>
<reference evidence="2 3" key="1">
    <citation type="submission" date="2023-09" db="EMBL/GenBank/DDBJ databases">
        <title>Xinfangfangia sedmenti sp. nov., isolated the sedment.</title>
        <authorList>
            <person name="Xu L."/>
        </authorList>
    </citation>
    <scope>NUCLEOTIDE SEQUENCE [LARGE SCALE GENOMIC DNA]</scope>
    <source>
        <strain evidence="2 3">LG-4</strain>
    </source>
</reference>
<dbReference type="PANTHER" id="PTHR30399:SF1">
    <property type="entry name" value="UTP PYROPHOSPHATASE"/>
    <property type="match status" value="1"/>
</dbReference>
<dbReference type="CDD" id="cd07344">
    <property type="entry name" value="M48_yhfN_like"/>
    <property type="match status" value="1"/>
</dbReference>
<gene>
    <name evidence="2" type="ORF">RGD00_03865</name>
</gene>
<dbReference type="InterPro" id="IPR053136">
    <property type="entry name" value="UTP_pyrophosphatase-like"/>
</dbReference>
<organism evidence="2 3">
    <name type="scientific">Ruixingdingia sedimenti</name>
    <dbReference type="NCBI Taxonomy" id="3073604"/>
    <lineage>
        <taxon>Bacteria</taxon>
        <taxon>Pseudomonadati</taxon>
        <taxon>Pseudomonadota</taxon>
        <taxon>Alphaproteobacteria</taxon>
        <taxon>Rhodobacterales</taxon>
        <taxon>Paracoccaceae</taxon>
        <taxon>Ruixingdingia</taxon>
    </lineage>
</organism>
<evidence type="ECO:0000259" key="1">
    <source>
        <dbReference type="Pfam" id="PF01863"/>
    </source>
</evidence>